<name>A0A401TM41_CHIPU</name>
<protein>
    <recommendedName>
        <fullName evidence="1">Reverse transcriptase domain-containing protein</fullName>
    </recommendedName>
</protein>
<proteinExistence type="predicted"/>
<feature type="domain" description="Reverse transcriptase" evidence="1">
    <location>
        <begin position="1"/>
        <end position="83"/>
    </location>
</feature>
<accession>A0A401TM41</accession>
<keyword evidence="3" id="KW-1185">Reference proteome</keyword>
<comment type="caution">
    <text evidence="2">The sequence shown here is derived from an EMBL/GenBank/DDBJ whole genome shotgun (WGS) entry which is preliminary data.</text>
</comment>
<dbReference type="OrthoDB" id="412793at2759"/>
<dbReference type="EMBL" id="BEZZ01118158">
    <property type="protein sequence ID" value="GCC43741.1"/>
    <property type="molecule type" value="Genomic_DNA"/>
</dbReference>
<dbReference type="Proteomes" id="UP000287033">
    <property type="component" value="Unassembled WGS sequence"/>
</dbReference>
<evidence type="ECO:0000313" key="3">
    <source>
        <dbReference type="Proteomes" id="UP000287033"/>
    </source>
</evidence>
<organism evidence="2 3">
    <name type="scientific">Chiloscyllium punctatum</name>
    <name type="common">Brownbanded bambooshark</name>
    <name type="synonym">Hemiscyllium punctatum</name>
    <dbReference type="NCBI Taxonomy" id="137246"/>
    <lineage>
        <taxon>Eukaryota</taxon>
        <taxon>Metazoa</taxon>
        <taxon>Chordata</taxon>
        <taxon>Craniata</taxon>
        <taxon>Vertebrata</taxon>
        <taxon>Chondrichthyes</taxon>
        <taxon>Elasmobranchii</taxon>
        <taxon>Galeomorphii</taxon>
        <taxon>Galeoidea</taxon>
        <taxon>Orectolobiformes</taxon>
        <taxon>Hemiscylliidae</taxon>
        <taxon>Chiloscyllium</taxon>
    </lineage>
</organism>
<dbReference type="AlphaFoldDB" id="A0A401TM41"/>
<evidence type="ECO:0000259" key="1">
    <source>
        <dbReference type="PROSITE" id="PS50878"/>
    </source>
</evidence>
<gene>
    <name evidence="2" type="ORF">chiPu_0027940</name>
</gene>
<dbReference type="PROSITE" id="PS50878">
    <property type="entry name" value="RT_POL"/>
    <property type="match status" value="1"/>
</dbReference>
<sequence length="168" mass="19015">MSFANDIALLSNSHAGMQENLKILQSHCDKTGLDIDVNKTKGFHFTCKRKTFMYNHAAKWRIRNETIKYIPPGDTERYLGARIDPWAGVKESEWEEKLKTWVEGLRTVPLKPTQTGTFQGARHSKIILPPDTDRGVSKHIGKAGSDHSKCGKRIPTLATTRCRWLAVL</sequence>
<reference evidence="2 3" key="1">
    <citation type="journal article" date="2018" name="Nat. Ecol. Evol.">
        <title>Shark genomes provide insights into elasmobranch evolution and the origin of vertebrates.</title>
        <authorList>
            <person name="Hara Y"/>
            <person name="Yamaguchi K"/>
            <person name="Onimaru K"/>
            <person name="Kadota M"/>
            <person name="Koyanagi M"/>
            <person name="Keeley SD"/>
            <person name="Tatsumi K"/>
            <person name="Tanaka K"/>
            <person name="Motone F"/>
            <person name="Kageyama Y"/>
            <person name="Nozu R"/>
            <person name="Adachi N"/>
            <person name="Nishimura O"/>
            <person name="Nakagawa R"/>
            <person name="Tanegashima C"/>
            <person name="Kiyatake I"/>
            <person name="Matsumoto R"/>
            <person name="Murakumo K"/>
            <person name="Nishida K"/>
            <person name="Terakita A"/>
            <person name="Kuratani S"/>
            <person name="Sato K"/>
            <person name="Hyodo S Kuraku.S."/>
        </authorList>
    </citation>
    <scope>NUCLEOTIDE SEQUENCE [LARGE SCALE GENOMIC DNA]</scope>
</reference>
<dbReference type="STRING" id="137246.A0A401TM41"/>
<evidence type="ECO:0000313" key="2">
    <source>
        <dbReference type="EMBL" id="GCC43741.1"/>
    </source>
</evidence>
<dbReference type="InterPro" id="IPR000477">
    <property type="entry name" value="RT_dom"/>
</dbReference>